<dbReference type="InterPro" id="IPR005122">
    <property type="entry name" value="Uracil-DNA_glycosylase-like"/>
</dbReference>
<evidence type="ECO:0000313" key="3">
    <source>
        <dbReference type="Proteomes" id="UP000192343"/>
    </source>
</evidence>
<dbReference type="AlphaFoldDB" id="A0A1Y1RZU5"/>
<protein>
    <submittedName>
        <fullName evidence="2">DNA-deoxyinosine glycosylase</fullName>
    </submittedName>
</protein>
<evidence type="ECO:0000313" key="2">
    <source>
        <dbReference type="EMBL" id="ORC36311.1"/>
    </source>
</evidence>
<comment type="caution">
    <text evidence="2">The sequence shown here is derived from an EMBL/GenBank/DDBJ whole genome shotgun (WGS) entry which is preliminary data.</text>
</comment>
<dbReference type="SMART" id="SM00987">
    <property type="entry name" value="UreE_C"/>
    <property type="match status" value="1"/>
</dbReference>
<dbReference type="EMBL" id="MWQY01000006">
    <property type="protein sequence ID" value="ORC36311.1"/>
    <property type="molecule type" value="Genomic_DNA"/>
</dbReference>
<sequence length="165" mass="18841">MPERLNSFPPILPRNPRVLILGSMPGEESLRRRQYYAHPRNAFWPLMAALLGEPLPAEYEARKEMLLRHSIALWDVVGTCFRKGSLDQNIQDEELNDFPSLFDSCPGISHVFCNGTRAYTLFKGKFHPPRSIELIRLPSTSPAHAVPFERKLAAWGQIRTALNYP</sequence>
<dbReference type="STRING" id="1963862.B4O97_06905"/>
<reference evidence="2 3" key="1">
    <citation type="submission" date="2017-03" db="EMBL/GenBank/DDBJ databases">
        <title>Draft Genome sequence of Marispirochaeta sp. strain JC444.</title>
        <authorList>
            <person name="Shivani Y."/>
            <person name="Subhash Y."/>
            <person name="Sasikala C."/>
            <person name="Ramana C."/>
        </authorList>
    </citation>
    <scope>NUCLEOTIDE SEQUENCE [LARGE SCALE GENOMIC DNA]</scope>
    <source>
        <strain evidence="2 3">JC444</strain>
    </source>
</reference>
<dbReference type="Gene3D" id="3.40.470.10">
    <property type="entry name" value="Uracil-DNA glycosylase-like domain"/>
    <property type="match status" value="1"/>
</dbReference>
<name>A0A1Y1RZU5_9SPIO</name>
<accession>A0A1Y1RZU5</accession>
<evidence type="ECO:0000259" key="1">
    <source>
        <dbReference type="SMART" id="SM00986"/>
    </source>
</evidence>
<dbReference type="OrthoDB" id="9799921at2"/>
<dbReference type="NCBIfam" id="TIGR04274">
    <property type="entry name" value="hypoxanDNAglyco"/>
    <property type="match status" value="1"/>
</dbReference>
<dbReference type="SUPFAM" id="SSF52141">
    <property type="entry name" value="Uracil-DNA glycosylase-like"/>
    <property type="match status" value="1"/>
</dbReference>
<keyword evidence="3" id="KW-1185">Reference proteome</keyword>
<dbReference type="SMART" id="SM00986">
    <property type="entry name" value="UDG"/>
    <property type="match status" value="1"/>
</dbReference>
<dbReference type="InterPro" id="IPR036895">
    <property type="entry name" value="Uracil-DNA_glycosylase-like_sf"/>
</dbReference>
<dbReference type="Pfam" id="PF03167">
    <property type="entry name" value="UDG"/>
    <property type="match status" value="1"/>
</dbReference>
<organism evidence="2 3">
    <name type="scientific">Marispirochaeta aestuarii</name>
    <dbReference type="NCBI Taxonomy" id="1963862"/>
    <lineage>
        <taxon>Bacteria</taxon>
        <taxon>Pseudomonadati</taxon>
        <taxon>Spirochaetota</taxon>
        <taxon>Spirochaetia</taxon>
        <taxon>Spirochaetales</taxon>
        <taxon>Spirochaetaceae</taxon>
        <taxon>Marispirochaeta</taxon>
    </lineage>
</organism>
<gene>
    <name evidence="2" type="ORF">B4O97_06905</name>
</gene>
<dbReference type="CDD" id="cd10032">
    <property type="entry name" value="UDG-F6_HDG"/>
    <property type="match status" value="1"/>
</dbReference>
<proteinExistence type="predicted"/>
<dbReference type="Proteomes" id="UP000192343">
    <property type="component" value="Unassembled WGS sequence"/>
</dbReference>
<dbReference type="InterPro" id="IPR026353">
    <property type="entry name" value="Hypoxan-DNA_Glyclase"/>
</dbReference>
<feature type="domain" description="Uracil-DNA glycosylase-like" evidence="1">
    <location>
        <begin position="9"/>
        <end position="159"/>
    </location>
</feature>